<dbReference type="EMBL" id="AGCM01000073">
    <property type="protein sequence ID" value="EHM54316.1"/>
    <property type="molecule type" value="Genomic_DNA"/>
</dbReference>
<protein>
    <submittedName>
        <fullName evidence="1">Uncharacterized protein</fullName>
    </submittedName>
</protein>
<accession>G9ZEZ7</accession>
<dbReference type="HOGENOM" id="CLU_1737235_0_0_6"/>
<sequence length="150" mass="15193">MVVLAAAVQRVRKGGRQGDDFVALVVVGDHFGGSGRDGAVAARHAVLQGVGGVTQVVHAHGDVEGVVQKGFAAIVAGQVAHDEPRAEAVSFCRAEGMQQLDACLVQQGDEAVVAEVAAVVDVADADGEAAGMIGGKGCGHGWGWTTSLRR</sequence>
<dbReference type="Proteomes" id="UP000004750">
    <property type="component" value="Unassembled WGS sequence"/>
</dbReference>
<reference evidence="1 2" key="1">
    <citation type="submission" date="2011-08" db="EMBL/GenBank/DDBJ databases">
        <authorList>
            <person name="Weinstock G."/>
            <person name="Sodergren E."/>
            <person name="Clifton S."/>
            <person name="Fulton L."/>
            <person name="Fulton B."/>
            <person name="Courtney L."/>
            <person name="Fronick C."/>
            <person name="Harrison M."/>
            <person name="Strong C."/>
            <person name="Farmer C."/>
            <person name="Delahaunty K."/>
            <person name="Markovic C."/>
            <person name="Hall O."/>
            <person name="Minx P."/>
            <person name="Tomlinson C."/>
            <person name="Mitreva M."/>
            <person name="Hou S."/>
            <person name="Chen J."/>
            <person name="Wollam A."/>
            <person name="Pepin K.H."/>
            <person name="Johnson M."/>
            <person name="Bhonagiri V."/>
            <person name="Zhang X."/>
            <person name="Suruliraj S."/>
            <person name="Warren W."/>
            <person name="Chinwalla A."/>
            <person name="Mardis E.R."/>
            <person name="Wilson R.K."/>
        </authorList>
    </citation>
    <scope>NUCLEOTIDE SEQUENCE [LARGE SCALE GENOMIC DNA]</scope>
    <source>
        <strain evidence="1 2">F0432</strain>
    </source>
</reference>
<proteinExistence type="predicted"/>
<organism evidence="1 2">
    <name type="scientific">Cardiobacterium valvarum F0432</name>
    <dbReference type="NCBI Taxonomy" id="797473"/>
    <lineage>
        <taxon>Bacteria</taxon>
        <taxon>Pseudomonadati</taxon>
        <taxon>Pseudomonadota</taxon>
        <taxon>Gammaproteobacteria</taxon>
        <taxon>Cardiobacteriales</taxon>
        <taxon>Cardiobacteriaceae</taxon>
        <taxon>Cardiobacterium</taxon>
    </lineage>
</organism>
<comment type="caution">
    <text evidence="1">The sequence shown here is derived from an EMBL/GenBank/DDBJ whole genome shotgun (WGS) entry which is preliminary data.</text>
</comment>
<gene>
    <name evidence="1" type="ORF">HMPREF9080_01336</name>
</gene>
<evidence type="ECO:0000313" key="1">
    <source>
        <dbReference type="EMBL" id="EHM54316.1"/>
    </source>
</evidence>
<evidence type="ECO:0000313" key="2">
    <source>
        <dbReference type="Proteomes" id="UP000004750"/>
    </source>
</evidence>
<name>G9ZEZ7_9GAMM</name>
<dbReference type="STRING" id="797473.HMPREF9080_01336"/>
<dbReference type="AlphaFoldDB" id="G9ZEZ7"/>